<dbReference type="EMBL" id="CP045896">
    <property type="protein sequence ID" value="QQP49706.1"/>
    <property type="molecule type" value="Genomic_DNA"/>
</dbReference>
<protein>
    <submittedName>
        <fullName evidence="1">Uncharacterized protein</fullName>
    </submittedName>
</protein>
<reference evidence="2" key="1">
    <citation type="submission" date="2021-01" db="EMBL/GenBank/DDBJ databases">
        <title>Caligus Genome Assembly.</title>
        <authorList>
            <person name="Gallardo-Escarate C."/>
        </authorList>
    </citation>
    <scope>NUCLEOTIDE SEQUENCE [LARGE SCALE GENOMIC DNA]</scope>
</reference>
<evidence type="ECO:0000313" key="1">
    <source>
        <dbReference type="EMBL" id="QQP49706.1"/>
    </source>
</evidence>
<organism evidence="1 2">
    <name type="scientific">Caligus rogercresseyi</name>
    <name type="common">Sea louse</name>
    <dbReference type="NCBI Taxonomy" id="217165"/>
    <lineage>
        <taxon>Eukaryota</taxon>
        <taxon>Metazoa</taxon>
        <taxon>Ecdysozoa</taxon>
        <taxon>Arthropoda</taxon>
        <taxon>Crustacea</taxon>
        <taxon>Multicrustacea</taxon>
        <taxon>Hexanauplia</taxon>
        <taxon>Copepoda</taxon>
        <taxon>Siphonostomatoida</taxon>
        <taxon>Caligidae</taxon>
        <taxon>Caligus</taxon>
    </lineage>
</organism>
<sequence>TGEEDQGGPHKIHELPLQLLFYGPMTINRAVRGDLGLTSYTRTLRHLLTEDMKRKRLTRCKKVLNWLKGNGSIVKIYSYKKIFIIDQVYKRRNDR</sequence>
<dbReference type="Proteomes" id="UP000595437">
    <property type="component" value="Chromosome 7"/>
</dbReference>
<dbReference type="AlphaFoldDB" id="A0A7T8K919"/>
<keyword evidence="2" id="KW-1185">Reference proteome</keyword>
<feature type="non-terminal residue" evidence="1">
    <location>
        <position position="95"/>
    </location>
</feature>
<proteinExistence type="predicted"/>
<name>A0A7T8K919_CALRO</name>
<dbReference type="OrthoDB" id="9981685at2759"/>
<feature type="non-terminal residue" evidence="1">
    <location>
        <position position="1"/>
    </location>
</feature>
<evidence type="ECO:0000313" key="2">
    <source>
        <dbReference type="Proteomes" id="UP000595437"/>
    </source>
</evidence>
<gene>
    <name evidence="1" type="ORF">FKW44_010463</name>
</gene>
<accession>A0A7T8K919</accession>